<proteinExistence type="predicted"/>
<reference evidence="1 2" key="1">
    <citation type="submission" date="2024-09" db="EMBL/GenBank/DDBJ databases">
        <authorList>
            <person name="Sun Q."/>
            <person name="Mori K."/>
        </authorList>
    </citation>
    <scope>NUCLEOTIDE SEQUENCE [LARGE SCALE GENOMIC DNA]</scope>
    <source>
        <strain evidence="1 2">CCM 7538</strain>
    </source>
</reference>
<protein>
    <submittedName>
        <fullName evidence="1">SecA translation cis-regulator SecM</fullName>
    </submittedName>
</protein>
<evidence type="ECO:0000313" key="1">
    <source>
        <dbReference type="EMBL" id="MFC0322598.1"/>
    </source>
</evidence>
<dbReference type="Pfam" id="PF10818">
    <property type="entry name" value="SecM_small"/>
    <property type="match status" value="1"/>
</dbReference>
<dbReference type="Proteomes" id="UP001589769">
    <property type="component" value="Unassembled WGS sequence"/>
</dbReference>
<accession>A0ABV6HUN1</accession>
<name>A0ABV6HUN1_9PAST</name>
<evidence type="ECO:0000313" key="2">
    <source>
        <dbReference type="Proteomes" id="UP001589769"/>
    </source>
</evidence>
<dbReference type="EMBL" id="JBHLWA010000013">
    <property type="protein sequence ID" value="MFC0322598.1"/>
    <property type="molecule type" value="Genomic_DNA"/>
</dbReference>
<dbReference type="InterPro" id="IPR020508">
    <property type="entry name" value="SecM_small"/>
</dbReference>
<keyword evidence="2" id="KW-1185">Reference proteome</keyword>
<organism evidence="1 2">
    <name type="scientific">Gallibacterium melopsittaci</name>
    <dbReference type="NCBI Taxonomy" id="516063"/>
    <lineage>
        <taxon>Bacteria</taxon>
        <taxon>Pseudomonadati</taxon>
        <taxon>Pseudomonadota</taxon>
        <taxon>Gammaproteobacteria</taxon>
        <taxon>Pasteurellales</taxon>
        <taxon>Pasteurellaceae</taxon>
        <taxon>Gallibacterium</taxon>
    </lineage>
</organism>
<dbReference type="NCBIfam" id="NF038363">
    <property type="entry name" value="SecM_small"/>
    <property type="match status" value="1"/>
</dbReference>
<sequence length="110" mass="12923">MDYQFTKVGKKTLWQRLLLGVLTLFFLPIHAEQPNQATTITLETNQTVSAIQQQQINSHFLLLRKVQQQIDFSRNKIKNQPQFDVVQQYLLSQVNRYQIQIRAGPQQINL</sequence>
<comment type="caution">
    <text evidence="1">The sequence shown here is derived from an EMBL/GenBank/DDBJ whole genome shotgun (WGS) entry which is preliminary data.</text>
</comment>
<gene>
    <name evidence="1" type="primary">secM</name>
    <name evidence="1" type="ORF">ACFFHT_03330</name>
</gene>
<dbReference type="RefSeq" id="WP_382373465.1">
    <property type="nucleotide sequence ID" value="NZ_JBHLWA010000013.1"/>
</dbReference>